<evidence type="ECO:0000313" key="3">
    <source>
        <dbReference type="EMBL" id="OQR96596.1"/>
    </source>
</evidence>
<dbReference type="SUPFAM" id="SSF52799">
    <property type="entry name" value="(Phosphotyrosine protein) phosphatases II"/>
    <property type="match status" value="1"/>
</dbReference>
<proteinExistence type="predicted"/>
<dbReference type="EMBL" id="JNBS01001961">
    <property type="protein sequence ID" value="OQR96596.1"/>
    <property type="molecule type" value="Genomic_DNA"/>
</dbReference>
<dbReference type="SUPFAM" id="SSF56091">
    <property type="entry name" value="DNA ligase/mRNA capping enzyme, catalytic domain"/>
    <property type="match status" value="1"/>
</dbReference>
<dbReference type="Gene3D" id="3.30.470.30">
    <property type="entry name" value="DNA ligase/mRNA capping enzyme"/>
    <property type="match status" value="1"/>
</dbReference>
<keyword evidence="4" id="KW-1185">Reference proteome</keyword>
<comment type="caution">
    <text evidence="3">The sequence shown here is derived from an EMBL/GenBank/DDBJ whole genome shotgun (WGS) entry which is preliminary data.</text>
</comment>
<evidence type="ECO:0000259" key="2">
    <source>
        <dbReference type="Pfam" id="PF01331"/>
    </source>
</evidence>
<dbReference type="Gene3D" id="3.90.190.10">
    <property type="entry name" value="Protein tyrosine phosphatase superfamily"/>
    <property type="match status" value="1"/>
</dbReference>
<evidence type="ECO:0000313" key="4">
    <source>
        <dbReference type="Proteomes" id="UP000243217"/>
    </source>
</evidence>
<dbReference type="Pfam" id="PF01331">
    <property type="entry name" value="mRNA_cap_enzyme"/>
    <property type="match status" value="1"/>
</dbReference>
<dbReference type="Proteomes" id="UP000243217">
    <property type="component" value="Unassembled WGS sequence"/>
</dbReference>
<feature type="compositionally biased region" description="Pro residues" evidence="1">
    <location>
        <begin position="279"/>
        <end position="294"/>
    </location>
</feature>
<gene>
    <name evidence="3" type="ORF">THRCLA_07237</name>
</gene>
<dbReference type="OrthoDB" id="200924at2759"/>
<feature type="region of interest" description="Disordered" evidence="1">
    <location>
        <begin position="277"/>
        <end position="302"/>
    </location>
</feature>
<dbReference type="STRING" id="74557.A0A1V9ZF20"/>
<dbReference type="InterPro" id="IPR029021">
    <property type="entry name" value="Prot-tyrosine_phosphatase-like"/>
</dbReference>
<dbReference type="AlphaFoldDB" id="A0A1V9ZF20"/>
<dbReference type="InterPro" id="IPR001339">
    <property type="entry name" value="mRNA_cap_enzyme_adenylation"/>
</dbReference>
<dbReference type="GO" id="GO:0006370">
    <property type="term" value="P:7-methylguanosine mRNA capping"/>
    <property type="evidence" value="ECO:0007669"/>
    <property type="project" value="InterPro"/>
</dbReference>
<dbReference type="PANTHER" id="PTHR10367">
    <property type="entry name" value="MRNA-CAPPING ENZYME"/>
    <property type="match status" value="1"/>
</dbReference>
<dbReference type="PANTHER" id="PTHR10367:SF17">
    <property type="entry name" value="MRNA-CAPPING ENZYME"/>
    <property type="match status" value="1"/>
</dbReference>
<protein>
    <recommendedName>
        <fullName evidence="2">mRNA capping enzyme adenylation domain-containing protein</fullName>
    </recommendedName>
</protein>
<sequence length="576" mass="64773">MAVPIERIQALLKQQSSGGRKLLQWTPQAWKSWQKSPACGALVQNLLPVRPPLSSLYEINYDDSFAGGSPSDMMEALIQRSKRGEWINVTTVIDATCNGRYYHEAREWNDWDVRCIKLPSVDEADGGVPGKAIVKAFCEAVLRHNAENEPNTHVAVFGAQGYNIAGFLIISFLVEYGNMYLHEAIEAYKNSNPPGLYSANCLKTLYKRYYSMLKSPDTRLSVPSSPEWDTLAQVVDPSFTIGDEILTDQDKAQPFVRVAPAPIVKVAKPIAAPANHRPFAPPPFAPPPFAPTPLPATANPPQEVVKTKKRKIRTWEDEVEPFPFGTLVDVASKEHERLLGIVHQLTGVEGFPGSETISLTKIHIRDHAFDKLGSLTKSYLVTWRARGTRCLVLALKDGVYLVSRKMTFTKVNIKFPRKRAMHEVSDMTLLDGVLVKDQDGDSIVLRYLAYDIIAWENTPVWKSKLEKRLQCLQNEIILPRKSDKHLDLVNEPFRVRMKDHFRLEKAEHVLRNFIPKITHEVDGLIFTPKNAPYGVGGFECDEPQFKFVVDSSARMMGGLDGSLTENQLLQYIKSIP</sequence>
<reference evidence="3 4" key="1">
    <citation type="journal article" date="2014" name="Genome Biol. Evol.">
        <title>The secreted proteins of Achlya hypogyna and Thraustotheca clavata identify the ancestral oomycete secretome and reveal gene acquisitions by horizontal gene transfer.</title>
        <authorList>
            <person name="Misner I."/>
            <person name="Blouin N."/>
            <person name="Leonard G."/>
            <person name="Richards T.A."/>
            <person name="Lane C.E."/>
        </authorList>
    </citation>
    <scope>NUCLEOTIDE SEQUENCE [LARGE SCALE GENOMIC DNA]</scope>
    <source>
        <strain evidence="3 4">ATCC 34112</strain>
    </source>
</reference>
<name>A0A1V9ZF20_9STRA</name>
<feature type="domain" description="mRNA capping enzyme adenylation" evidence="2">
    <location>
        <begin position="376"/>
        <end position="536"/>
    </location>
</feature>
<evidence type="ECO:0000256" key="1">
    <source>
        <dbReference type="SAM" id="MobiDB-lite"/>
    </source>
</evidence>
<organism evidence="3 4">
    <name type="scientific">Thraustotheca clavata</name>
    <dbReference type="NCBI Taxonomy" id="74557"/>
    <lineage>
        <taxon>Eukaryota</taxon>
        <taxon>Sar</taxon>
        <taxon>Stramenopiles</taxon>
        <taxon>Oomycota</taxon>
        <taxon>Saprolegniomycetes</taxon>
        <taxon>Saprolegniales</taxon>
        <taxon>Achlyaceae</taxon>
        <taxon>Thraustotheca</taxon>
    </lineage>
</organism>
<accession>A0A1V9ZF20</accession>
<dbReference type="GO" id="GO:0005524">
    <property type="term" value="F:ATP binding"/>
    <property type="evidence" value="ECO:0007669"/>
    <property type="project" value="InterPro"/>
</dbReference>
<dbReference type="GO" id="GO:0004484">
    <property type="term" value="F:mRNA guanylyltransferase activity"/>
    <property type="evidence" value="ECO:0007669"/>
    <property type="project" value="InterPro"/>
</dbReference>
<dbReference type="InterPro" id="IPR051029">
    <property type="entry name" value="mRNA_Capping_Enz/RNA_Phosphat"/>
</dbReference>
<dbReference type="CDD" id="cd07895">
    <property type="entry name" value="Adenylation_mRNA_capping"/>
    <property type="match status" value="1"/>
</dbReference>